<dbReference type="OrthoDB" id="185373at2759"/>
<dbReference type="InParanoid" id="A0A2G5C0B4"/>
<dbReference type="AlphaFoldDB" id="A0A2G5C0B4"/>
<dbReference type="Pfam" id="PF13041">
    <property type="entry name" value="PPR_2"/>
    <property type="match status" value="2"/>
</dbReference>
<keyword evidence="4" id="KW-1185">Reference proteome</keyword>
<dbReference type="InterPro" id="IPR002885">
    <property type="entry name" value="PPR_rpt"/>
</dbReference>
<organism evidence="3 4">
    <name type="scientific">Aquilegia coerulea</name>
    <name type="common">Rocky mountain columbine</name>
    <dbReference type="NCBI Taxonomy" id="218851"/>
    <lineage>
        <taxon>Eukaryota</taxon>
        <taxon>Viridiplantae</taxon>
        <taxon>Streptophyta</taxon>
        <taxon>Embryophyta</taxon>
        <taxon>Tracheophyta</taxon>
        <taxon>Spermatophyta</taxon>
        <taxon>Magnoliopsida</taxon>
        <taxon>Ranunculales</taxon>
        <taxon>Ranunculaceae</taxon>
        <taxon>Thalictroideae</taxon>
        <taxon>Aquilegia</taxon>
    </lineage>
</organism>
<dbReference type="InterPro" id="IPR045299">
    <property type="entry name" value="Complex1_LYR_NDUFA6_LYRM6"/>
</dbReference>
<dbReference type="PANTHER" id="PTHR47926:SF354">
    <property type="entry name" value="REPEAT (PPR-LIKE) SUPERFAMILY PROTEIN, PUTATIVE-RELATED"/>
    <property type="match status" value="1"/>
</dbReference>
<dbReference type="PROSITE" id="PS51375">
    <property type="entry name" value="PPR"/>
    <property type="match status" value="5"/>
</dbReference>
<dbReference type="PANTHER" id="PTHR47926">
    <property type="entry name" value="PENTATRICOPEPTIDE REPEAT-CONTAINING PROTEIN"/>
    <property type="match status" value="1"/>
</dbReference>
<dbReference type="STRING" id="218851.A0A2G5C0B4"/>
<protein>
    <recommendedName>
        <fullName evidence="5">Pentacotripeptide-repeat region of PRORP domain-containing protein</fullName>
    </recommendedName>
</protein>
<evidence type="ECO:0000313" key="3">
    <source>
        <dbReference type="EMBL" id="PIA24712.1"/>
    </source>
</evidence>
<keyword evidence="1" id="KW-0677">Repeat</keyword>
<dbReference type="InterPro" id="IPR046960">
    <property type="entry name" value="PPR_At4g14850-like_plant"/>
</dbReference>
<dbReference type="Pfam" id="PF01535">
    <property type="entry name" value="PPR"/>
    <property type="match status" value="5"/>
</dbReference>
<dbReference type="GO" id="GO:0045271">
    <property type="term" value="C:respiratory chain complex I"/>
    <property type="evidence" value="ECO:0007669"/>
    <property type="project" value="InterPro"/>
</dbReference>
<reference evidence="3 4" key="1">
    <citation type="submission" date="2017-09" db="EMBL/GenBank/DDBJ databases">
        <title>WGS assembly of Aquilegia coerulea Goldsmith.</title>
        <authorList>
            <person name="Hodges S."/>
            <person name="Kramer E."/>
            <person name="Nordborg M."/>
            <person name="Tomkins J."/>
            <person name="Borevitz J."/>
            <person name="Derieg N."/>
            <person name="Yan J."/>
            <person name="Mihaltcheva S."/>
            <person name="Hayes R.D."/>
            <person name="Rokhsar D."/>
        </authorList>
    </citation>
    <scope>NUCLEOTIDE SEQUENCE [LARGE SCALE GENOMIC DNA]</scope>
    <source>
        <strain evidence="4">cv. Goldsmith</strain>
    </source>
</reference>
<dbReference type="FunFam" id="1.25.40.10:FF:000158">
    <property type="entry name" value="pentatricopeptide repeat-containing protein At2g33680"/>
    <property type="match status" value="1"/>
</dbReference>
<dbReference type="InterPro" id="IPR011990">
    <property type="entry name" value="TPR-like_helical_dom_sf"/>
</dbReference>
<name>A0A2G5C0B4_AQUCA</name>
<feature type="repeat" description="PPR" evidence="2">
    <location>
        <begin position="560"/>
        <end position="594"/>
    </location>
</feature>
<sequence length="696" mass="79372">MSFIARAIQVPPNSATLEEARKRTFSFFKQACRSIPTVMDIYNLDDVCTISHLRSTISAEIRKNAHITNPKLMTSWSIFLQQNLSQVQKFIPKSWKKPSSQTLFQQKIPTFDEKLQLDSISSSLQTFANQGNLIKAFESYSLIQNYVSSSTFSYSLLTLHSICSLLICCTTTFEKSFSQGKQLHAHIITLGFEQNHVLVPKLVTFYTNVGYLSDAYVITLNSKKGCCFLWNLLISGYMKYGFWREAICVYKQMLSIGVKPDKFTYPSVLKACGNELDMRFGREVHRSIYASCHEKDQFVQNALVTMYVKFGELKVARDLFDKMPVKDVVSWNTMIYAYSSKGMWQEALMLIERMPMNTVTWNVLAGGCLETYNYRGALELISQMRYHGAELDCVTIVIGLSACSQSGFFKVGKEIHCFAVRSCSDGIVIVKNALIIMYSRCNDLGHAHVLFRSTEAKSLTTWNSIIAGCIYLARYDEASFIFREMLSTEVKPNYVTIASILPYCARTMNLSHGKEIHCSVIKQKELKDHLLLWNSLLELYSKSGKMLEAQRIFYSMHEKDKVTYTSLIAGYGMQGEGQVALLLFEEMNKYRIKPDYITMVAVLSACSHSGLVLEGQMMFERMVNEYKISPQMEHFACMVDLFGNVGLLKRAVQVIIEMPFKPSHAILATLIRACRIHGNTHIMEWATKLLYMRTKE</sequence>
<dbReference type="FunFam" id="1.25.40.10:FF:000344">
    <property type="entry name" value="Pentatricopeptide repeat-containing protein"/>
    <property type="match status" value="1"/>
</dbReference>
<proteinExistence type="predicted"/>
<gene>
    <name evidence="3" type="ORF">AQUCO_75700001v1</name>
</gene>
<feature type="repeat" description="PPR" evidence="2">
    <location>
        <begin position="226"/>
        <end position="260"/>
    </location>
</feature>
<dbReference type="GO" id="GO:0099402">
    <property type="term" value="P:plant organ development"/>
    <property type="evidence" value="ECO:0007669"/>
    <property type="project" value="UniProtKB-ARBA"/>
</dbReference>
<dbReference type="Proteomes" id="UP000230069">
    <property type="component" value="Unassembled WGS sequence"/>
</dbReference>
<evidence type="ECO:0000313" key="4">
    <source>
        <dbReference type="Proteomes" id="UP000230069"/>
    </source>
</evidence>
<dbReference type="FunFam" id="1.25.40.10:FF:000627">
    <property type="entry name" value="Pentatricopeptide repeat-containing protein"/>
    <property type="match status" value="1"/>
</dbReference>
<dbReference type="NCBIfam" id="TIGR00756">
    <property type="entry name" value="PPR"/>
    <property type="match status" value="4"/>
</dbReference>
<feature type="repeat" description="PPR" evidence="2">
    <location>
        <begin position="458"/>
        <end position="492"/>
    </location>
</feature>
<dbReference type="CDD" id="cd20266">
    <property type="entry name" value="Complex1_LYR_NDUFA6_LYRM6"/>
    <property type="match status" value="1"/>
</dbReference>
<evidence type="ECO:0008006" key="5">
    <source>
        <dbReference type="Google" id="ProtNLM"/>
    </source>
</evidence>
<dbReference type="Gene3D" id="1.25.40.10">
    <property type="entry name" value="Tetratricopeptide repeat domain"/>
    <property type="match status" value="4"/>
</dbReference>
<evidence type="ECO:0000256" key="1">
    <source>
        <dbReference type="ARBA" id="ARBA00022737"/>
    </source>
</evidence>
<feature type="repeat" description="PPR" evidence="2">
    <location>
        <begin position="529"/>
        <end position="559"/>
    </location>
</feature>
<dbReference type="GO" id="GO:0009451">
    <property type="term" value="P:RNA modification"/>
    <property type="evidence" value="ECO:0007669"/>
    <property type="project" value="InterPro"/>
</dbReference>
<dbReference type="GO" id="GO:0003723">
    <property type="term" value="F:RNA binding"/>
    <property type="evidence" value="ECO:0007669"/>
    <property type="project" value="InterPro"/>
</dbReference>
<dbReference type="EMBL" id="KZ305430">
    <property type="protein sequence ID" value="PIA24712.1"/>
    <property type="molecule type" value="Genomic_DNA"/>
</dbReference>
<feature type="repeat" description="PPR" evidence="2">
    <location>
        <begin position="327"/>
        <end position="361"/>
    </location>
</feature>
<accession>A0A2G5C0B4</accession>
<evidence type="ECO:0000256" key="2">
    <source>
        <dbReference type="PROSITE-ProRule" id="PRU00708"/>
    </source>
</evidence>